<evidence type="ECO:0000313" key="1">
    <source>
        <dbReference type="EMBL" id="TQR41802.1"/>
    </source>
</evidence>
<dbReference type="RefSeq" id="WP_142546179.1">
    <property type="nucleotide sequence ID" value="NZ_SADY01000009.1"/>
</dbReference>
<accession>A0ABY3AN66</accession>
<sequence>MKKEEALHQFRTLVAADIIKAHLQQLDDFFQLYQEQLSQAFVESFGKLCRCIRDRQDRGDMGPVGYITYSMLRSELLHHRWICLVEAAGKRWFLDANRYEEGYDAAWIFSFWEELHRVLDQERRKYMGLINPADVELITLEQAAEFYRYLIRLATHAMPQAVQLTEYRDMDKEDDLEVRVGEYLDISELVYKESSA</sequence>
<keyword evidence="2" id="KW-1185">Reference proteome</keyword>
<dbReference type="EMBL" id="SADY01000009">
    <property type="protein sequence ID" value="TQR41802.1"/>
    <property type="molecule type" value="Genomic_DNA"/>
</dbReference>
<reference evidence="1 2" key="1">
    <citation type="submission" date="2018-03" db="EMBL/GenBank/DDBJ databases">
        <title>Aerobic endospore-forming bacteria genome sequencing and assembly.</title>
        <authorList>
            <person name="Cavalcante D.A."/>
            <person name="Driks A."/>
            <person name="Putonti C."/>
            <person name="De-Souza M.T."/>
        </authorList>
    </citation>
    <scope>NUCLEOTIDE SEQUENCE [LARGE SCALE GENOMIC DNA]</scope>
    <source>
        <strain evidence="1 2">SDF0028</strain>
    </source>
</reference>
<name>A0ABY3AN66_PAEPP</name>
<gene>
    <name evidence="1" type="ORF">C7Y44_25140</name>
</gene>
<evidence type="ECO:0000313" key="2">
    <source>
        <dbReference type="Proteomes" id="UP000316208"/>
    </source>
</evidence>
<organism evidence="1 2">
    <name type="scientific">Paenibacillus popilliae</name>
    <name type="common">Bacillus popilliae</name>
    <dbReference type="NCBI Taxonomy" id="78057"/>
    <lineage>
        <taxon>Bacteria</taxon>
        <taxon>Bacillati</taxon>
        <taxon>Bacillota</taxon>
        <taxon>Bacilli</taxon>
        <taxon>Bacillales</taxon>
        <taxon>Paenibacillaceae</taxon>
        <taxon>Paenibacillus</taxon>
    </lineage>
</organism>
<dbReference type="Proteomes" id="UP000316208">
    <property type="component" value="Unassembled WGS sequence"/>
</dbReference>
<proteinExistence type="predicted"/>
<protein>
    <submittedName>
        <fullName evidence="1">Uncharacterized protein</fullName>
    </submittedName>
</protein>
<comment type="caution">
    <text evidence="1">The sequence shown here is derived from an EMBL/GenBank/DDBJ whole genome shotgun (WGS) entry which is preliminary data.</text>
</comment>